<dbReference type="EMBL" id="LCWV01000016">
    <property type="protein sequence ID" value="PWI67879.1"/>
    <property type="molecule type" value="Genomic_DNA"/>
</dbReference>
<evidence type="ECO:0000313" key="2">
    <source>
        <dbReference type="EMBL" id="PWI67879.1"/>
    </source>
</evidence>
<reference evidence="2 3" key="1">
    <citation type="journal article" date="2016" name="Front. Microbiol.">
        <title>Genome and transcriptome sequences reveal the specific parasitism of the nematophagous Purpureocillium lilacinum 36-1.</title>
        <authorList>
            <person name="Xie J."/>
            <person name="Li S."/>
            <person name="Mo C."/>
            <person name="Xiao X."/>
            <person name="Peng D."/>
            <person name="Wang G."/>
            <person name="Xiao Y."/>
        </authorList>
    </citation>
    <scope>NUCLEOTIDE SEQUENCE [LARGE SCALE GENOMIC DNA]</scope>
    <source>
        <strain evidence="2 3">36-1</strain>
    </source>
</reference>
<feature type="region of interest" description="Disordered" evidence="1">
    <location>
        <begin position="1"/>
        <end position="63"/>
    </location>
</feature>
<name>A0A2U3E037_PURLI</name>
<proteinExistence type="predicted"/>
<feature type="compositionally biased region" description="Basic residues" evidence="1">
    <location>
        <begin position="1"/>
        <end position="10"/>
    </location>
</feature>
<gene>
    <name evidence="2" type="ORF">PCL_02280</name>
</gene>
<comment type="caution">
    <text evidence="2">The sequence shown here is derived from an EMBL/GenBank/DDBJ whole genome shotgun (WGS) entry which is preliminary data.</text>
</comment>
<feature type="compositionally biased region" description="Basic and acidic residues" evidence="1">
    <location>
        <begin position="26"/>
        <end position="37"/>
    </location>
</feature>
<protein>
    <submittedName>
        <fullName evidence="2">Uncharacterized protein</fullName>
    </submittedName>
</protein>
<accession>A0A2U3E037</accession>
<sequence length="158" mass="17337">MHHLTTRVRNRPPPPPPPPLPTANRLHSDRGDRERAAHSIPFRRRRRRRPPTTDHRPRTPAQAPLSLVAVVCKVPGAQDRFGCYRQGSKAAKGVLTSPVAVPTSSTVTGRRGTEGGHIEKAFMLANRDSRAIDQQLAGRGEQVSALNHFSTSSDLGHE</sequence>
<feature type="compositionally biased region" description="Basic residues" evidence="1">
    <location>
        <begin position="41"/>
        <end position="50"/>
    </location>
</feature>
<feature type="compositionally biased region" description="Pro residues" evidence="1">
    <location>
        <begin position="11"/>
        <end position="21"/>
    </location>
</feature>
<dbReference type="AlphaFoldDB" id="A0A2U3E037"/>
<evidence type="ECO:0000313" key="3">
    <source>
        <dbReference type="Proteomes" id="UP000245956"/>
    </source>
</evidence>
<organism evidence="2 3">
    <name type="scientific">Purpureocillium lilacinum</name>
    <name type="common">Paecilomyces lilacinus</name>
    <dbReference type="NCBI Taxonomy" id="33203"/>
    <lineage>
        <taxon>Eukaryota</taxon>
        <taxon>Fungi</taxon>
        <taxon>Dikarya</taxon>
        <taxon>Ascomycota</taxon>
        <taxon>Pezizomycotina</taxon>
        <taxon>Sordariomycetes</taxon>
        <taxon>Hypocreomycetidae</taxon>
        <taxon>Hypocreales</taxon>
        <taxon>Ophiocordycipitaceae</taxon>
        <taxon>Purpureocillium</taxon>
    </lineage>
</organism>
<evidence type="ECO:0000256" key="1">
    <source>
        <dbReference type="SAM" id="MobiDB-lite"/>
    </source>
</evidence>
<dbReference type="Proteomes" id="UP000245956">
    <property type="component" value="Unassembled WGS sequence"/>
</dbReference>